<feature type="binding site" evidence="6">
    <location>
        <position position="141"/>
    </location>
    <ligand>
        <name>Mn(2+)</name>
        <dbReference type="ChEBI" id="CHEBI:29035"/>
    </ligand>
</feature>
<dbReference type="Pfam" id="PF04227">
    <property type="entry name" value="Indigoidine_A"/>
    <property type="match status" value="1"/>
</dbReference>
<evidence type="ECO:0000256" key="6">
    <source>
        <dbReference type="HAMAP-Rule" id="MF_01876"/>
    </source>
</evidence>
<comment type="similarity">
    <text evidence="6">Belongs to the pseudouridine-5'-phosphate glycosidase family.</text>
</comment>
<proteinExistence type="inferred from homology"/>
<comment type="cofactor">
    <cofactor evidence="6">
        <name>Mn(2+)</name>
        <dbReference type="ChEBI" id="CHEBI:29035"/>
    </cofactor>
    <text evidence="6">Binds 1 Mn(2+) ion per subunit.</text>
</comment>
<evidence type="ECO:0000256" key="2">
    <source>
        <dbReference type="ARBA" id="ARBA00022801"/>
    </source>
</evidence>
<sequence length="311" mass="33238">MGFIDEVLMFSQEVKDAREQGRPLVALESTIISHGMPWPENVTTALALEEEVRRQGAVPATIAILEGKMRVGLEEEEIRKLAQSSEVMKVSRRDLPWVIATGRDGATTVAATMIVAAWAGIPIFATGGIGGVHRQGADTLDISADLEELSRTNVAVVCAGAKSILDIGLTLEYLETRGVPVIGVGTEEFPAFYCRKSGFPVDTQLSMPKDIARLLQVKWELGLAGGAVIANPVPKADALDEGEMDTIIEQALEKAKDRGITGKDVTPFLLGEVKTLTEGRSLATNIALVKNNARLAAEVARGLIGLQGKDQ</sequence>
<keyword evidence="5 6" id="KW-0326">Glycosidase</keyword>
<keyword evidence="8" id="KW-1185">Reference proteome</keyword>
<dbReference type="HAMAP" id="MF_01876">
    <property type="entry name" value="PsiMP_glycosidase"/>
    <property type="match status" value="1"/>
</dbReference>
<gene>
    <name evidence="6" type="primary">psuG</name>
    <name evidence="7" type="ORF">ACFOUO_08115</name>
</gene>
<dbReference type="EC" id="4.2.1.70" evidence="6"/>
<evidence type="ECO:0000313" key="7">
    <source>
        <dbReference type="EMBL" id="MFC4076773.1"/>
    </source>
</evidence>
<evidence type="ECO:0000256" key="5">
    <source>
        <dbReference type="ARBA" id="ARBA00023295"/>
    </source>
</evidence>
<name>A0ABV8JED6_9BACL</name>
<keyword evidence="4 6" id="KW-0456">Lyase</keyword>
<keyword evidence="2 6" id="KW-0378">Hydrolase</keyword>
<dbReference type="InterPro" id="IPR022830">
    <property type="entry name" value="Indigdn_synthA-like"/>
</dbReference>
<keyword evidence="1 6" id="KW-0479">Metal-binding</keyword>
<protein>
    <recommendedName>
        <fullName evidence="6">Pseudouridine-5'-phosphate glycosidase</fullName>
        <shortName evidence="6">PsiMP glycosidase</shortName>
        <ecNumber evidence="6">4.2.1.70</ecNumber>
    </recommendedName>
</protein>
<evidence type="ECO:0000256" key="4">
    <source>
        <dbReference type="ARBA" id="ARBA00023239"/>
    </source>
</evidence>
<dbReference type="EMBL" id="JBHSAP010000009">
    <property type="protein sequence ID" value="MFC4076773.1"/>
    <property type="molecule type" value="Genomic_DNA"/>
</dbReference>
<dbReference type="PANTHER" id="PTHR42909">
    <property type="entry name" value="ZGC:136858"/>
    <property type="match status" value="1"/>
</dbReference>
<evidence type="ECO:0000313" key="8">
    <source>
        <dbReference type="Proteomes" id="UP001595843"/>
    </source>
</evidence>
<evidence type="ECO:0000256" key="1">
    <source>
        <dbReference type="ARBA" id="ARBA00022723"/>
    </source>
</evidence>
<evidence type="ECO:0000256" key="3">
    <source>
        <dbReference type="ARBA" id="ARBA00023211"/>
    </source>
</evidence>
<reference evidence="8" key="1">
    <citation type="journal article" date="2019" name="Int. J. Syst. Evol. Microbiol.">
        <title>The Global Catalogue of Microorganisms (GCM) 10K type strain sequencing project: providing services to taxonomists for standard genome sequencing and annotation.</title>
        <authorList>
            <consortium name="The Broad Institute Genomics Platform"/>
            <consortium name="The Broad Institute Genome Sequencing Center for Infectious Disease"/>
            <person name="Wu L."/>
            <person name="Ma J."/>
        </authorList>
    </citation>
    <scope>NUCLEOTIDE SEQUENCE [LARGE SCALE GENOMIC DNA]</scope>
    <source>
        <strain evidence="8">IBRC-M 10813</strain>
    </source>
</reference>
<feature type="active site" description="Nucleophile" evidence="6">
    <location>
        <position position="162"/>
    </location>
</feature>
<comment type="catalytic activity">
    <reaction evidence="6">
        <text>D-ribose 5-phosphate + uracil = psi-UMP + H2O</text>
        <dbReference type="Rhea" id="RHEA:18337"/>
        <dbReference type="ChEBI" id="CHEBI:15377"/>
        <dbReference type="ChEBI" id="CHEBI:17568"/>
        <dbReference type="ChEBI" id="CHEBI:58380"/>
        <dbReference type="ChEBI" id="CHEBI:78346"/>
        <dbReference type="EC" id="4.2.1.70"/>
    </reaction>
</comment>
<comment type="function">
    <text evidence="6">Catalyzes the reversible cleavage of pseudouridine 5'-phosphate (PsiMP) to ribose 5-phosphate and uracil. Functions biologically in the cleavage direction, as part of a pseudouridine degradation pathway.</text>
</comment>
<dbReference type="GO" id="GO:0016798">
    <property type="term" value="F:hydrolase activity, acting on glycosyl bonds"/>
    <property type="evidence" value="ECO:0007669"/>
    <property type="project" value="UniProtKB-KW"/>
</dbReference>
<feature type="binding site" evidence="6">
    <location>
        <position position="109"/>
    </location>
    <ligand>
        <name>substrate</name>
    </ligand>
</feature>
<dbReference type="RefSeq" id="WP_380704018.1">
    <property type="nucleotide sequence ID" value="NZ_JBHSAP010000009.1"/>
</dbReference>
<accession>A0ABV8JED6</accession>
<dbReference type="Gene3D" id="3.40.1790.10">
    <property type="entry name" value="Indigoidine synthase domain"/>
    <property type="match status" value="1"/>
</dbReference>
<organism evidence="7 8">
    <name type="scientific">Salinithrix halophila</name>
    <dbReference type="NCBI Taxonomy" id="1485204"/>
    <lineage>
        <taxon>Bacteria</taxon>
        <taxon>Bacillati</taxon>
        <taxon>Bacillota</taxon>
        <taxon>Bacilli</taxon>
        <taxon>Bacillales</taxon>
        <taxon>Thermoactinomycetaceae</taxon>
        <taxon>Salinithrix</taxon>
    </lineage>
</organism>
<keyword evidence="3 6" id="KW-0464">Manganese</keyword>
<dbReference type="InterPro" id="IPR007342">
    <property type="entry name" value="PsuG"/>
</dbReference>
<feature type="binding site" evidence="6">
    <location>
        <position position="89"/>
    </location>
    <ligand>
        <name>substrate</name>
    </ligand>
</feature>
<feature type="binding site" evidence="6">
    <location>
        <begin position="143"/>
        <end position="145"/>
    </location>
    <ligand>
        <name>substrate</name>
    </ligand>
</feature>
<feature type="active site" description="Proton donor" evidence="6">
    <location>
        <position position="28"/>
    </location>
</feature>
<dbReference type="Proteomes" id="UP001595843">
    <property type="component" value="Unassembled WGS sequence"/>
</dbReference>
<comment type="caution">
    <text evidence="7">The sequence shown here is derived from an EMBL/GenBank/DDBJ whole genome shotgun (WGS) entry which is preliminary data.</text>
</comment>
<comment type="subunit">
    <text evidence="6">Homotrimer.</text>
</comment>
<dbReference type="SUPFAM" id="SSF110581">
    <property type="entry name" value="Indigoidine synthase A-like"/>
    <property type="match status" value="1"/>
</dbReference>
<dbReference type="PANTHER" id="PTHR42909:SF1">
    <property type="entry name" value="CARBOHYDRATE KINASE PFKB DOMAIN-CONTAINING PROTEIN"/>
    <property type="match status" value="1"/>
</dbReference>